<evidence type="ECO:0000313" key="2">
    <source>
        <dbReference type="EMBL" id="EGE09057.1"/>
    </source>
</evidence>
<protein>
    <submittedName>
        <fullName evidence="2">Uncharacterized protein</fullName>
    </submittedName>
</protein>
<reference evidence="3" key="1">
    <citation type="journal article" date="2012" name="MBio">
        <title>Comparative genome analysis of Trichophyton rubrum and related dermatophytes reveals candidate genes involved in infection.</title>
        <authorList>
            <person name="Martinez D.A."/>
            <person name="Oliver B.G."/>
            <person name="Graeser Y."/>
            <person name="Goldberg J.M."/>
            <person name="Li W."/>
            <person name="Martinez-Rossi N.M."/>
            <person name="Monod M."/>
            <person name="Shelest E."/>
            <person name="Barton R.C."/>
            <person name="Birch E."/>
            <person name="Brakhage A.A."/>
            <person name="Chen Z."/>
            <person name="Gurr S.J."/>
            <person name="Heiman D."/>
            <person name="Heitman J."/>
            <person name="Kosti I."/>
            <person name="Rossi A."/>
            <person name="Saif S."/>
            <person name="Samalova M."/>
            <person name="Saunders C.W."/>
            <person name="Shea T."/>
            <person name="Summerbell R.C."/>
            <person name="Xu J."/>
            <person name="Young S."/>
            <person name="Zeng Q."/>
            <person name="Birren B.W."/>
            <person name="Cuomo C.A."/>
            <person name="White T.C."/>
        </authorList>
    </citation>
    <scope>NUCLEOTIDE SEQUENCE [LARGE SCALE GENOMIC DNA]</scope>
    <source>
        <strain evidence="3">ATCC MYA-4606 / CBS 127.97</strain>
    </source>
</reference>
<dbReference type="EMBL" id="DS995793">
    <property type="protein sequence ID" value="EGE09057.1"/>
    <property type="molecule type" value="Genomic_DNA"/>
</dbReference>
<keyword evidence="3" id="KW-1185">Reference proteome</keyword>
<evidence type="ECO:0000256" key="1">
    <source>
        <dbReference type="SAM" id="MobiDB-lite"/>
    </source>
</evidence>
<dbReference type="VEuPathDB" id="FungiDB:TEQG_08085"/>
<feature type="region of interest" description="Disordered" evidence="1">
    <location>
        <begin position="499"/>
        <end position="549"/>
    </location>
</feature>
<dbReference type="AlphaFoldDB" id="F2Q4I9"/>
<feature type="region of interest" description="Disordered" evidence="1">
    <location>
        <begin position="275"/>
        <end position="366"/>
    </location>
</feature>
<feature type="compositionally biased region" description="Acidic residues" evidence="1">
    <location>
        <begin position="287"/>
        <end position="300"/>
    </location>
</feature>
<proteinExistence type="predicted"/>
<accession>F2Q4I9</accession>
<name>F2Q4I9_TRIEC</name>
<dbReference type="Proteomes" id="UP000009169">
    <property type="component" value="Unassembled WGS sequence"/>
</dbReference>
<gene>
    <name evidence="2" type="ORF">TEQG_08085</name>
</gene>
<evidence type="ECO:0000313" key="3">
    <source>
        <dbReference type="Proteomes" id="UP000009169"/>
    </source>
</evidence>
<sequence>MSMIQSDALTNEIGAYLKDISNSPEAFFKVIVTEIRRGSRPRVPPSRVEFFSGFREKGISGEQVKGLSDEQVDKLVNLTDGWDISEEGLEEVKALARTWHSKPSSFFKTKKPLLTGNDGLIEFCFEDANHADDTTSTRQKFDYIILDKALQHKENNLRKKYAQGGNWKEREGGTFRSEAVNQFSRRRFGDLPEKERKSKHRKIKDQRVTGFKWSCIEPPWMILTLKDTKANCFGQAKFEGIEISAVNEYVRHLKGYEERDILKPAYSSILREYRRRSQRGHPGEGSDGADDVGWIDDILDPDERPASPPRGVEDTDSPLTATGDNPSDIGLPTPSTGSQAGPTESVSANSSQSPQHHPNNPPWTGLEQTGQVVAEYPPSPGFVRNDGLHQSNRNVMERGHEMGSGWLQCRDARDDDAADAAAALSQLHSSRALLPEASRTAEQHGNKRPHPVGQCRESQRRRLSRGIVGDDSIPNAWSGEAGTMCTRNTSGISQDLSYSVTEGSTDSRQQLFPENQTSRQCADSRSPGAYTTSSNMAQPPTGTSLESDPNFTIVPAALDISAPYQSPQGTIIRANTSTSMQYDPFAGSDPHTPPAFQNIADTSDQGRKGISDVDTEGFSMLLRNVDTENFSMLLGDVDTEEFSMLLGNIDTEGSRQS</sequence>
<dbReference type="HOGENOM" id="CLU_417487_0_0_1"/>
<feature type="compositionally biased region" description="Polar residues" evidence="1">
    <location>
        <begin position="333"/>
        <end position="358"/>
    </location>
</feature>
<organism evidence="2 3">
    <name type="scientific">Trichophyton equinum (strain ATCC MYA-4606 / CBS 127.97)</name>
    <name type="common">Horse ringworm fungus</name>
    <dbReference type="NCBI Taxonomy" id="559882"/>
    <lineage>
        <taxon>Eukaryota</taxon>
        <taxon>Fungi</taxon>
        <taxon>Dikarya</taxon>
        <taxon>Ascomycota</taxon>
        <taxon>Pezizomycotina</taxon>
        <taxon>Eurotiomycetes</taxon>
        <taxon>Eurotiomycetidae</taxon>
        <taxon>Onygenales</taxon>
        <taxon>Arthrodermataceae</taxon>
        <taxon>Trichophyton</taxon>
    </lineage>
</organism>
<feature type="region of interest" description="Disordered" evidence="1">
    <location>
        <begin position="428"/>
        <end position="484"/>
    </location>
</feature>
<dbReference type="OrthoDB" id="10505073at2759"/>
<dbReference type="eggNOG" id="ENOG502T3Q0">
    <property type="taxonomic scope" value="Eukaryota"/>
</dbReference>